<evidence type="ECO:0000313" key="3">
    <source>
        <dbReference type="EMBL" id="BAV87211.1"/>
    </source>
</evidence>
<evidence type="ECO:0000313" key="4">
    <source>
        <dbReference type="Proteomes" id="UP000250241"/>
    </source>
</evidence>
<dbReference type="KEGG" id="raj:RA11412_0912"/>
<dbReference type="AlphaFoldDB" id="A0A2Z5QXX2"/>
<proteinExistence type="predicted"/>
<dbReference type="Proteomes" id="UP000250241">
    <property type="component" value="Chromosome"/>
</dbReference>
<dbReference type="GeneID" id="93861495"/>
<feature type="transmembrane region" description="Helical" evidence="2">
    <location>
        <begin position="6"/>
        <end position="26"/>
    </location>
</feature>
<protein>
    <submittedName>
        <fullName evidence="3">Uncharacterized protein</fullName>
    </submittedName>
</protein>
<dbReference type="EMBL" id="AP017895">
    <property type="protein sequence ID" value="BAV87211.1"/>
    <property type="molecule type" value="Genomic_DNA"/>
</dbReference>
<keyword evidence="2" id="KW-1133">Transmembrane helix</keyword>
<feature type="compositionally biased region" description="Polar residues" evidence="1">
    <location>
        <begin position="130"/>
        <end position="139"/>
    </location>
</feature>
<feature type="transmembrane region" description="Helical" evidence="2">
    <location>
        <begin position="213"/>
        <end position="239"/>
    </location>
</feature>
<keyword evidence="2" id="KW-0472">Membrane</keyword>
<keyword evidence="4" id="KW-1185">Reference proteome</keyword>
<keyword evidence="2" id="KW-0812">Transmembrane</keyword>
<reference evidence="3 4" key="1">
    <citation type="submission" date="2016-10" db="EMBL/GenBank/DDBJ databases">
        <title>Genome sequence of Rothia aeria strain JCM11412.</title>
        <authorList>
            <person name="Nambu T."/>
        </authorList>
    </citation>
    <scope>NUCLEOTIDE SEQUENCE [LARGE SCALE GENOMIC DNA]</scope>
    <source>
        <strain evidence="3 4">JCM 11412</strain>
    </source>
</reference>
<sequence>MDDLLITASLFALCAACALSIARRIINRRNVQRETKKNKHSLFSAGVSRSHTTAHLDSQSVKTRLPLLTKRTGQTAAKSAGPRIDTALALEILAAQLDSGLGLHQALTALADALPDTPPQTQRKRKQRSDNAAPSQPQGTPGRLRSICAALTLGADWDTAWAPHTTDPLLGELGRILAPGYASGAPSATLLRHQADAHRTGNRRAAERAAGKLSVALVLPLGLCSLPAFICLSIIPILVSLLPTLAG</sequence>
<feature type="region of interest" description="Disordered" evidence="1">
    <location>
        <begin position="113"/>
        <end position="143"/>
    </location>
</feature>
<organism evidence="3 4">
    <name type="scientific">Rothia aeria</name>
    <dbReference type="NCBI Taxonomy" id="172042"/>
    <lineage>
        <taxon>Bacteria</taxon>
        <taxon>Bacillati</taxon>
        <taxon>Actinomycetota</taxon>
        <taxon>Actinomycetes</taxon>
        <taxon>Micrococcales</taxon>
        <taxon>Micrococcaceae</taxon>
        <taxon>Rothia</taxon>
    </lineage>
</organism>
<name>A0A2Z5QXX2_9MICC</name>
<evidence type="ECO:0000256" key="1">
    <source>
        <dbReference type="SAM" id="MobiDB-lite"/>
    </source>
</evidence>
<evidence type="ECO:0000256" key="2">
    <source>
        <dbReference type="SAM" id="Phobius"/>
    </source>
</evidence>
<accession>A0A2Z5QXX2</accession>
<gene>
    <name evidence="3" type="ORF">RA11412_0912</name>
</gene>
<dbReference type="RefSeq" id="WP_128087462.1">
    <property type="nucleotide sequence ID" value="NZ_CBDEQU010000050.1"/>
</dbReference>